<proteinExistence type="predicted"/>
<sequence length="673" mass="75305">MHCLGLTLITSLAISVIANPVDLEVRDGWAKVVSFSDDLCNSDQSTFEVTGSGAYRCIPVTNKRSIKVLQKRDCTIKTFSGSNCGGSHFTLPDGDLDCHSVLHASVEISCVASHNHDPQLNLIDSRLPCGAAASFSLPHNAVVVFHEPCHRRRARLHSSPPSACDALIHSSPNLKMIAINSRLRTILPLAALFALLLVLVRFHESIINLDSLYSLAKHTKTTPPSSSGKDNKQSLSSETPVYKPVPTYTSPPVIDPFPLLANTDSPPPSIPAHNVPRDDLHKDYGLDAQPPLFIGFTRQWPILLQCVVSYITAGWPASSIHVLENTGVQFANAQGKLSLQNQFYLNHTTLKRLGVNVIQAPALLSFSQMQNMFLHEAHKNNWPYYFYSHQDVLVFSFEDGKDDTHRPGDRTWEFYDEEEQNEIMNPPAAGQQGYRTIYENCLRDLDTTLKRKEKWGFRWYQYDHLTLVNRAAMDAIGGWDSLIPYYATDCDMNARLAMDGWTMKHRRAGIINDISTHLEDLSALYRIPGTIPKMVDPNPPPPPPPPPPAEKKPEDEQKGDKRDDDPAATTNATVVNEAEYFRAVVQTGLEMTNYKYRDSDHNRNSWQKSQHGGEGEPYYYDAAGFAEAFEVLVAAGRRVFELKWGRGGCDIAEGFGLKITDQWRVLPPEKKDR</sequence>
<dbReference type="AlphaFoldDB" id="A0A9P7RBH8"/>
<feature type="signal peptide" evidence="2">
    <location>
        <begin position="1"/>
        <end position="18"/>
    </location>
</feature>
<organism evidence="3 4">
    <name type="scientific">Colletotrichum scovillei</name>
    <dbReference type="NCBI Taxonomy" id="1209932"/>
    <lineage>
        <taxon>Eukaryota</taxon>
        <taxon>Fungi</taxon>
        <taxon>Dikarya</taxon>
        <taxon>Ascomycota</taxon>
        <taxon>Pezizomycotina</taxon>
        <taxon>Sordariomycetes</taxon>
        <taxon>Hypocreomycetidae</taxon>
        <taxon>Glomerellales</taxon>
        <taxon>Glomerellaceae</taxon>
        <taxon>Colletotrichum</taxon>
        <taxon>Colletotrichum acutatum species complex</taxon>
    </lineage>
</organism>
<evidence type="ECO:0000256" key="1">
    <source>
        <dbReference type="SAM" id="MobiDB-lite"/>
    </source>
</evidence>
<gene>
    <name evidence="3" type="ORF">JMJ77_000650</name>
</gene>
<comment type="caution">
    <text evidence="3">The sequence shown here is derived from an EMBL/GenBank/DDBJ whole genome shotgun (WGS) entry which is preliminary data.</text>
</comment>
<feature type="compositionally biased region" description="Pro residues" evidence="1">
    <location>
        <begin position="537"/>
        <end position="548"/>
    </location>
</feature>
<keyword evidence="3" id="KW-0808">Transferase</keyword>
<dbReference type="EMBL" id="JAESDN010000003">
    <property type="protein sequence ID" value="KAG7053563.1"/>
    <property type="molecule type" value="Genomic_DNA"/>
</dbReference>
<keyword evidence="2" id="KW-0732">Signal</keyword>
<reference evidence="3" key="1">
    <citation type="submission" date="2021-05" db="EMBL/GenBank/DDBJ databases">
        <title>Comparative genomics of three Colletotrichum scovillei strains and genetic complementation revealed genes involved fungal growth and virulence on chili pepper.</title>
        <authorList>
            <person name="Hsieh D.-K."/>
            <person name="Chuang S.-C."/>
            <person name="Chen C.-Y."/>
            <person name="Chao Y.-T."/>
            <person name="Lu M.-Y.J."/>
            <person name="Lee M.-H."/>
            <person name="Shih M.-C."/>
        </authorList>
    </citation>
    <scope>NUCLEOTIDE SEQUENCE</scope>
    <source>
        <strain evidence="3">Coll-153</strain>
    </source>
</reference>
<feature type="compositionally biased region" description="Basic and acidic residues" evidence="1">
    <location>
        <begin position="549"/>
        <end position="565"/>
    </location>
</feature>
<dbReference type="GO" id="GO:0016740">
    <property type="term" value="F:transferase activity"/>
    <property type="evidence" value="ECO:0007669"/>
    <property type="project" value="UniProtKB-KW"/>
</dbReference>
<feature type="region of interest" description="Disordered" evidence="1">
    <location>
        <begin position="530"/>
        <end position="571"/>
    </location>
</feature>
<evidence type="ECO:0000256" key="2">
    <source>
        <dbReference type="SAM" id="SignalP"/>
    </source>
</evidence>
<feature type="region of interest" description="Disordered" evidence="1">
    <location>
        <begin position="218"/>
        <end position="247"/>
    </location>
</feature>
<accession>A0A9P7RBH8</accession>
<feature type="chain" id="PRO_5040389716" evidence="2">
    <location>
        <begin position="19"/>
        <end position="673"/>
    </location>
</feature>
<protein>
    <submittedName>
        <fullName evidence="3">Glycosyl transferase family 8 protein</fullName>
    </submittedName>
</protein>
<dbReference type="Proteomes" id="UP000699042">
    <property type="component" value="Unassembled WGS sequence"/>
</dbReference>
<name>A0A9P7RBH8_9PEZI</name>
<feature type="compositionally biased region" description="Polar residues" evidence="1">
    <location>
        <begin position="221"/>
        <end position="239"/>
    </location>
</feature>
<keyword evidence="4" id="KW-1185">Reference proteome</keyword>
<evidence type="ECO:0000313" key="3">
    <source>
        <dbReference type="EMBL" id="KAG7053563.1"/>
    </source>
</evidence>
<evidence type="ECO:0000313" key="4">
    <source>
        <dbReference type="Proteomes" id="UP000699042"/>
    </source>
</evidence>